<dbReference type="InterPro" id="IPR020807">
    <property type="entry name" value="PKS_DH"/>
</dbReference>
<keyword evidence="6" id="KW-0511">Multifunctional enzyme</keyword>
<dbReference type="SMART" id="SM00826">
    <property type="entry name" value="PKS_DH"/>
    <property type="match status" value="1"/>
</dbReference>
<dbReference type="InterPro" id="IPR001227">
    <property type="entry name" value="Ac_transferase_dom_sf"/>
</dbReference>
<dbReference type="InterPro" id="IPR050091">
    <property type="entry name" value="PKS_NRPS_Biosynth_Enz"/>
</dbReference>
<dbReference type="PANTHER" id="PTHR43775:SF29">
    <property type="entry name" value="ASPERFURANONE POLYKETIDE SYNTHASE AFOG-RELATED"/>
    <property type="match status" value="1"/>
</dbReference>
<evidence type="ECO:0000256" key="1">
    <source>
        <dbReference type="ARBA" id="ARBA00022450"/>
    </source>
</evidence>
<reference evidence="12 13" key="1">
    <citation type="submission" date="2018-05" db="EMBL/GenBank/DDBJ databases">
        <title>Whole genome sequencing for identification of molecular markers to develop diagnostic detection tools for the regulated plant pathogen Lachnellula willkommii.</title>
        <authorList>
            <person name="Giroux E."/>
            <person name="Bilodeau G."/>
        </authorList>
    </citation>
    <scope>NUCLEOTIDE SEQUENCE [LARGE SCALE GENOMIC DNA]</scope>
    <source>
        <strain evidence="12 13">CBS 625.97</strain>
    </source>
</reference>
<dbReference type="InterPro" id="IPR020806">
    <property type="entry name" value="PKS_PP-bd"/>
</dbReference>
<feature type="domain" description="Ketosynthase family 3 (KS3)" evidence="10">
    <location>
        <begin position="22"/>
        <end position="447"/>
    </location>
</feature>
<dbReference type="InterPro" id="IPR042104">
    <property type="entry name" value="PKS_dehydratase_sf"/>
</dbReference>
<dbReference type="CDD" id="cd05195">
    <property type="entry name" value="enoyl_red"/>
    <property type="match status" value="1"/>
</dbReference>
<dbReference type="InterPro" id="IPR029063">
    <property type="entry name" value="SAM-dependent_MTases_sf"/>
</dbReference>
<dbReference type="SMART" id="SM00825">
    <property type="entry name" value="PKS_KS"/>
    <property type="match status" value="1"/>
</dbReference>
<sequence>MGSYDVETPAGNTPPSIHTDRLEAIAVVGFSIGFPQDATSSDAFWEVLMEKRNTASTIPNARMNIDALYHPDTNRRGQIPISRSHFLRQDIACFDAPFFRTSTTDAASMDPQQRLLLEYTYTALENAGMPMETVSGSRTSVYTGSFATDWQHLAFKDGEQCETTTALGTQACFNANRISWFFDFVGNSANIDTACSSSLVALDLGCQGLLSGGEDMSIVAGSNLILSPDNMHSLTNLNMLSPDGQCYSFDHRANGYSRGEGIGVLVLKRVSDAIRDHNTIRGIIRSTGCNQDGNTPSITVPSSISQENLIRETYKKAGLSMEPTRFFEAHGTGTPVGDPNESKALGAAFRHTRTVQDPLWVGAVKSNIGHLEGASGVAGVIKAILVLEKGIIPPNTNFERVNPKIDMDFLRIKFPLEPIPWPSKGLRRASVNSFGNAGTNAHVVLDDVFHFLSQRGLDGHAYHMTVRDPPAPQLFEPALPNCVPPNKAIAPQKQQKQDIGTKLLIISAFDAAGVARQAKSIANYYSNLEVSTHQCQTNLDDLAFTLCMKRSALPFKASGIITSLEDLYSLEKTISAPTKSRPGVQLGFIFTGQGAQWTGMGRELMVFPTFRQSILRSEDFLLKLGSSWHLCEYIQRDESSHINSPQFSQPICSAIQIALVDLLRSFDIYPTVVIGHSSGEIAAAYSTGAISARSALKLAYYRGSLAGSLATSAPLKGGMMSVGLSKDQVMVYLDRVNSQCGHKALTTACINSPKNVTVSGDDDQIGILKDILDSERVPTHKLFVDVAYHSPHMETISEDYNTMVQGLEIGDPPPTPITMISSLTGKILDKKTLLASDYWTRNLISPVKFVDAVQTLLSRSGQRIRHKLDLSHRHYFQVGMLVEVGPHSGLRGPINDILDDWGGATKISYTSVLIRKTSAINSMLNAVGQMACLGYPVNLERVNHSNTKDGKPRMTLPDLPEYVFNHSKQYWSESRLSTRYRLHHQGKLDLLGKPVMDWNPMEARWRNILRLSEMPWMEDHVINGSVIYPGAGMIVMAVEAANQLSGGSCDVTGFEVKDVSFLKSLNIPPGTGGIETQLSIHTTQTSSKPLSIWSKFRLFAYEQGLWLECCHGFIRVNYEAGANEVSQDEEYNELQAFRRIDGSMTQSCKTAFDPKMFYGTLQKSGLGLGPSFHCVTEGTYGDQKQAQGTLKLYEWPTKEHPQPHIIHPISLDALFHFAIAGYFEGGTRGVSTMVPTFLRRLLIRKNGVNFSENQYVRESAWTTTEDSLGVGFSGFALNITKDKALLNFQDLRVTKIGEYLENPESPALLQEAYNISHRPDPDLLDSAETLLSCQQNSHLDKANFDFYIDMIGHKNSNLKLLEIGSSMDGNMISRILRDLTEYDGKGEPVYTRYDSYCYASHHRGLLDDMQEKYQGYPRLTFARLDVEEDPLKQGLEAESFDVIIAPRQFRDNSLFLQHVRSMLKSRGKLMFHEVDQSSIADSKSFLVNGAGSSMHTYGFDSQGLQISASRGTETISTVHVHQIIPHSSPDLNSKRVCIVSDANSVSQAHSTKQLTVILLSRGFKHVFNASLLEAATVSPSDEVIFVVLLELDQPFLNSMSQDDYDLLKQFFISGENIIWGNSVVSPPRNPEHALIQGLARVLRNEHEGNLLTVVTFENQDILYERQLVKLVEILVRNHIIDSVQSIGGKDFEYMEIEGTFNIPRISPDRALSHELQVRSSNQQSSMSLFQAQPLRLTLGSVGILNTLHFIEDKESAQPLADDEVEIRTHAIGMNFKDCLIALAQLSNCQMGQECAGIVARAGRATNFLPGDRVVMATDEGFMTFAKGKAHSACKIPDDMPFTTAAAIPAQFGTAWGALKGLARLQSGDSILIHAAAGGTGQASIQIAKLIGATIFATVSSLSKKQILIDEYQIPEEHIFYSRDTRFVEGIKRLTSGRGVDVVLNSLIGDGLVASWECVAPCGRFIEIGKKDIMSNSNLPMSVFEKNVSFTGFDGALWGKHNHDLGLLIDMFAEKTLHLPRPFQIYDISQIEEVFKLVQEGKLAGKIVLEATPDSRVPTTLDNKPTTQLDPNATYVIAGGFGGIGRATTRWMVSRNARNLILLSRYGPRTAAAEEMLQEVRDQGVRVEAPACDITNTALMQEVFEHLISTMPPIKGCVQASIIAKDGLFKDMSYDSWKLAVDCKVVGSWNLHSVLPQGMDFFVFLASASGLAGLRGQANYNAGNTYEDALARYRVSQGERAISLDLGAMTEDGILAENPHLLDRVLGYGTLEPISRKKYYDILDYYCNPSLPLLTPTGSQAAIGLGVGGGSGLESFDFTRQAMLYPLVLDGIRQETPAAELKQADYRQLLGSSASLDEAGEFVMQAVVGKLANSISAMQDKGSIETRKPLQMYGVDSLLAIELRNWIVKEFLADIAVFETQGASTLETLSRLVAGRSSIKHHKWNM</sequence>
<dbReference type="InterPro" id="IPR016039">
    <property type="entry name" value="Thiolase-like"/>
</dbReference>
<dbReference type="Gene3D" id="3.10.129.110">
    <property type="entry name" value="Polyketide synthase dehydratase"/>
    <property type="match status" value="1"/>
</dbReference>
<accession>A0A7D8YNI4</accession>
<evidence type="ECO:0000256" key="5">
    <source>
        <dbReference type="ARBA" id="ARBA00023002"/>
    </source>
</evidence>
<dbReference type="SUPFAM" id="SSF47336">
    <property type="entry name" value="ACP-like"/>
    <property type="match status" value="1"/>
</dbReference>
<dbReference type="EMBL" id="QGMG01000606">
    <property type="protein sequence ID" value="TVY52467.1"/>
    <property type="molecule type" value="Genomic_DNA"/>
</dbReference>
<evidence type="ECO:0000313" key="12">
    <source>
        <dbReference type="EMBL" id="TVY52467.1"/>
    </source>
</evidence>
<dbReference type="GO" id="GO:0004312">
    <property type="term" value="F:fatty acid synthase activity"/>
    <property type="evidence" value="ECO:0007669"/>
    <property type="project" value="TreeGrafter"/>
</dbReference>
<evidence type="ECO:0000259" key="11">
    <source>
        <dbReference type="PROSITE" id="PS52019"/>
    </source>
</evidence>
<dbReference type="SMART" id="SM00823">
    <property type="entry name" value="PKS_PP"/>
    <property type="match status" value="1"/>
</dbReference>
<dbReference type="InterPro" id="IPR016035">
    <property type="entry name" value="Acyl_Trfase/lysoPLipase"/>
</dbReference>
<dbReference type="GO" id="GO:0006633">
    <property type="term" value="P:fatty acid biosynthetic process"/>
    <property type="evidence" value="ECO:0007669"/>
    <property type="project" value="InterPro"/>
</dbReference>
<feature type="domain" description="PKS/mFAS DH" evidence="11">
    <location>
        <begin position="988"/>
        <end position="1302"/>
    </location>
</feature>
<dbReference type="Pfam" id="PF23297">
    <property type="entry name" value="ACP_SdgA_C"/>
    <property type="match status" value="1"/>
</dbReference>
<keyword evidence="2" id="KW-0597">Phosphoprotein</keyword>
<dbReference type="CDD" id="cd05274">
    <property type="entry name" value="KR_FAS_SDR_x"/>
    <property type="match status" value="1"/>
</dbReference>
<keyword evidence="5" id="KW-0560">Oxidoreductase</keyword>
<dbReference type="Gene3D" id="3.40.50.150">
    <property type="entry name" value="Vaccinia Virus protein VP39"/>
    <property type="match status" value="1"/>
</dbReference>
<dbReference type="SUPFAM" id="SSF50129">
    <property type="entry name" value="GroES-like"/>
    <property type="match status" value="1"/>
</dbReference>
<keyword evidence="1" id="KW-0596">Phosphopantetheine</keyword>
<dbReference type="CDD" id="cd00833">
    <property type="entry name" value="PKS"/>
    <property type="match status" value="1"/>
</dbReference>
<dbReference type="Pfam" id="PF23114">
    <property type="entry name" value="NAD-bd_HRPKS_sdrA"/>
    <property type="match status" value="1"/>
</dbReference>
<dbReference type="InterPro" id="IPR006162">
    <property type="entry name" value="Ppantetheine_attach_site"/>
</dbReference>
<dbReference type="InterPro" id="IPR014031">
    <property type="entry name" value="Ketoacyl_synth_C"/>
</dbReference>
<dbReference type="SUPFAM" id="SSF53335">
    <property type="entry name" value="S-adenosyl-L-methionine-dependent methyltransferases"/>
    <property type="match status" value="1"/>
</dbReference>
<dbReference type="InterPro" id="IPR016036">
    <property type="entry name" value="Malonyl_transacylase_ACP-bd"/>
</dbReference>
<dbReference type="GO" id="GO:0031177">
    <property type="term" value="F:phosphopantetheine binding"/>
    <property type="evidence" value="ECO:0007669"/>
    <property type="project" value="InterPro"/>
</dbReference>
<dbReference type="InterPro" id="IPR011032">
    <property type="entry name" value="GroES-like_sf"/>
</dbReference>
<keyword evidence="13" id="KW-1185">Reference proteome</keyword>
<dbReference type="InterPro" id="IPR009081">
    <property type="entry name" value="PP-bd_ACP"/>
</dbReference>
<dbReference type="SUPFAM" id="SSF55048">
    <property type="entry name" value="Probable ACP-binding domain of malonyl-CoA ACP transacylase"/>
    <property type="match status" value="1"/>
</dbReference>
<feature type="active site" description="Proton donor; for dehydratase activity" evidence="8">
    <location>
        <position position="1212"/>
    </location>
</feature>
<dbReference type="InterPro" id="IPR036736">
    <property type="entry name" value="ACP-like_sf"/>
</dbReference>
<organism evidence="12 13">
    <name type="scientific">Lachnellula cervina</name>
    <dbReference type="NCBI Taxonomy" id="1316786"/>
    <lineage>
        <taxon>Eukaryota</taxon>
        <taxon>Fungi</taxon>
        <taxon>Dikarya</taxon>
        <taxon>Ascomycota</taxon>
        <taxon>Pezizomycotina</taxon>
        <taxon>Leotiomycetes</taxon>
        <taxon>Helotiales</taxon>
        <taxon>Lachnaceae</taxon>
        <taxon>Lachnellula</taxon>
    </lineage>
</organism>
<dbReference type="InterPro" id="IPR018201">
    <property type="entry name" value="Ketoacyl_synth_AS"/>
</dbReference>
<dbReference type="PROSITE" id="PS00012">
    <property type="entry name" value="PHOSPHOPANTETHEINE"/>
    <property type="match status" value="1"/>
</dbReference>
<gene>
    <name evidence="12" type="primary">FUB1_1</name>
    <name evidence="12" type="ORF">LCER1_G007006</name>
</gene>
<dbReference type="Gene3D" id="3.40.366.10">
    <property type="entry name" value="Malonyl-Coenzyme A Acyl Carrier Protein, domain 2"/>
    <property type="match status" value="1"/>
</dbReference>
<keyword evidence="3" id="KW-0808">Transferase</keyword>
<dbReference type="OrthoDB" id="329835at2759"/>
<dbReference type="SMART" id="SM00829">
    <property type="entry name" value="PKS_ER"/>
    <property type="match status" value="1"/>
</dbReference>
<dbReference type="SMART" id="SM00822">
    <property type="entry name" value="PKS_KR"/>
    <property type="match status" value="1"/>
</dbReference>
<evidence type="ECO:0000256" key="2">
    <source>
        <dbReference type="ARBA" id="ARBA00022553"/>
    </source>
</evidence>
<feature type="region of interest" description="N-terminal hotdog fold" evidence="8">
    <location>
        <begin position="988"/>
        <end position="1121"/>
    </location>
</feature>
<dbReference type="InterPro" id="IPR020841">
    <property type="entry name" value="PKS_Beta-ketoAc_synthase_dom"/>
</dbReference>
<dbReference type="InterPro" id="IPR013154">
    <property type="entry name" value="ADH-like_N"/>
</dbReference>
<dbReference type="InterPro" id="IPR002364">
    <property type="entry name" value="Quin_OxRdtase/zeta-crystal_CS"/>
</dbReference>
<dbReference type="Gene3D" id="3.40.50.720">
    <property type="entry name" value="NAD(P)-binding Rossmann-like Domain"/>
    <property type="match status" value="1"/>
</dbReference>
<dbReference type="InterPro" id="IPR013968">
    <property type="entry name" value="PKS_KR"/>
</dbReference>
<dbReference type="Pfam" id="PF08240">
    <property type="entry name" value="ADH_N"/>
    <property type="match status" value="1"/>
</dbReference>
<dbReference type="PROSITE" id="PS50075">
    <property type="entry name" value="CARRIER"/>
    <property type="match status" value="1"/>
</dbReference>
<dbReference type="GO" id="GO:0004315">
    <property type="term" value="F:3-oxoacyl-[acyl-carrier-protein] synthase activity"/>
    <property type="evidence" value="ECO:0007669"/>
    <property type="project" value="InterPro"/>
</dbReference>
<dbReference type="Gene3D" id="3.30.70.3290">
    <property type="match status" value="1"/>
</dbReference>
<dbReference type="InterPro" id="IPR014043">
    <property type="entry name" value="Acyl_transferase_dom"/>
</dbReference>
<dbReference type="Pfam" id="PF02801">
    <property type="entry name" value="Ketoacyl-synt_C"/>
    <property type="match status" value="1"/>
</dbReference>
<dbReference type="GO" id="GO:0008270">
    <property type="term" value="F:zinc ion binding"/>
    <property type="evidence" value="ECO:0007669"/>
    <property type="project" value="InterPro"/>
</dbReference>
<dbReference type="GO" id="GO:0016491">
    <property type="term" value="F:oxidoreductase activity"/>
    <property type="evidence" value="ECO:0007669"/>
    <property type="project" value="UniProtKB-KW"/>
</dbReference>
<dbReference type="Pfam" id="PF13602">
    <property type="entry name" value="ADH_zinc_N_2"/>
    <property type="match status" value="1"/>
</dbReference>
<dbReference type="Pfam" id="PF00109">
    <property type="entry name" value="ketoacyl-synt"/>
    <property type="match status" value="1"/>
</dbReference>
<dbReference type="InterPro" id="IPR036291">
    <property type="entry name" value="NAD(P)-bd_dom_sf"/>
</dbReference>
<feature type="region of interest" description="C-terminal hotdog fold" evidence="8">
    <location>
        <begin position="1149"/>
        <end position="1302"/>
    </location>
</feature>
<protein>
    <submittedName>
        <fullName evidence="12">Reducing polyketide synthase FUB1</fullName>
    </submittedName>
</protein>
<dbReference type="SUPFAM" id="SSF53901">
    <property type="entry name" value="Thiolase-like"/>
    <property type="match status" value="1"/>
</dbReference>
<name>A0A7D8YNI4_9HELO</name>
<dbReference type="InterPro" id="IPR049900">
    <property type="entry name" value="PKS_mFAS_DH"/>
</dbReference>
<dbReference type="PANTHER" id="PTHR43775">
    <property type="entry name" value="FATTY ACID SYNTHASE"/>
    <property type="match status" value="1"/>
</dbReference>
<evidence type="ECO:0000256" key="6">
    <source>
        <dbReference type="ARBA" id="ARBA00023268"/>
    </source>
</evidence>
<dbReference type="PROSITE" id="PS52019">
    <property type="entry name" value="PKS_MFAS_DH"/>
    <property type="match status" value="1"/>
</dbReference>
<keyword evidence="7" id="KW-0012">Acyltransferase</keyword>
<feature type="domain" description="Carrier" evidence="9">
    <location>
        <begin position="2361"/>
        <end position="2436"/>
    </location>
</feature>
<dbReference type="SMART" id="SM00827">
    <property type="entry name" value="PKS_AT"/>
    <property type="match status" value="1"/>
</dbReference>
<dbReference type="SUPFAM" id="SSF51735">
    <property type="entry name" value="NAD(P)-binding Rossmann-fold domains"/>
    <property type="match status" value="2"/>
</dbReference>
<dbReference type="InterPro" id="IPR057326">
    <property type="entry name" value="KR_dom"/>
</dbReference>
<evidence type="ECO:0000259" key="9">
    <source>
        <dbReference type="PROSITE" id="PS50075"/>
    </source>
</evidence>
<dbReference type="Proteomes" id="UP000481288">
    <property type="component" value="Unassembled WGS sequence"/>
</dbReference>
<dbReference type="Gene3D" id="3.90.180.10">
    <property type="entry name" value="Medium-chain alcohol dehydrogenases, catalytic domain"/>
    <property type="match status" value="1"/>
</dbReference>
<dbReference type="InterPro" id="IPR049551">
    <property type="entry name" value="PKS_DH_C"/>
</dbReference>
<dbReference type="PROSITE" id="PS00606">
    <property type="entry name" value="KS3_1"/>
    <property type="match status" value="1"/>
</dbReference>
<dbReference type="Gene3D" id="1.10.1200.10">
    <property type="entry name" value="ACP-like"/>
    <property type="match status" value="1"/>
</dbReference>
<dbReference type="Pfam" id="PF14765">
    <property type="entry name" value="PS-DH"/>
    <property type="match status" value="1"/>
</dbReference>
<keyword evidence="4" id="KW-0521">NADP</keyword>
<evidence type="ECO:0000256" key="4">
    <source>
        <dbReference type="ARBA" id="ARBA00022857"/>
    </source>
</evidence>
<dbReference type="InterPro" id="IPR056501">
    <property type="entry name" value="NAD-bd_HRPKS_sdrA"/>
</dbReference>
<dbReference type="PROSITE" id="PS01162">
    <property type="entry name" value="QOR_ZETA_CRYSTAL"/>
    <property type="match status" value="1"/>
</dbReference>
<evidence type="ECO:0000313" key="13">
    <source>
        <dbReference type="Proteomes" id="UP000481288"/>
    </source>
</evidence>
<evidence type="ECO:0000259" key="10">
    <source>
        <dbReference type="PROSITE" id="PS52004"/>
    </source>
</evidence>
<dbReference type="InterPro" id="IPR049552">
    <property type="entry name" value="PKS_DH_N"/>
</dbReference>
<evidence type="ECO:0000256" key="3">
    <source>
        <dbReference type="ARBA" id="ARBA00022679"/>
    </source>
</evidence>
<dbReference type="Pfam" id="PF21089">
    <property type="entry name" value="PKS_DH_N"/>
    <property type="match status" value="1"/>
</dbReference>
<dbReference type="FunFam" id="3.40.50.720:FF:000209">
    <property type="entry name" value="Polyketide synthase Pks12"/>
    <property type="match status" value="1"/>
</dbReference>
<dbReference type="GO" id="GO:0030639">
    <property type="term" value="P:polyketide biosynthetic process"/>
    <property type="evidence" value="ECO:0007669"/>
    <property type="project" value="UniProtKB-ARBA"/>
</dbReference>
<dbReference type="Gene3D" id="3.40.47.10">
    <property type="match status" value="1"/>
</dbReference>
<dbReference type="SUPFAM" id="SSF52151">
    <property type="entry name" value="FabD/lysophospholipase-like"/>
    <property type="match status" value="1"/>
</dbReference>
<comment type="caution">
    <text evidence="12">The sequence shown here is derived from an EMBL/GenBank/DDBJ whole genome shotgun (WGS) entry which is preliminary data.</text>
</comment>
<dbReference type="PROSITE" id="PS52004">
    <property type="entry name" value="KS3_2"/>
    <property type="match status" value="1"/>
</dbReference>
<proteinExistence type="predicted"/>
<feature type="active site" description="Proton acceptor; for dehydratase activity" evidence="8">
    <location>
        <position position="1020"/>
    </location>
</feature>
<dbReference type="Pfam" id="PF00698">
    <property type="entry name" value="Acyl_transf_1"/>
    <property type="match status" value="1"/>
</dbReference>
<evidence type="ECO:0000256" key="7">
    <source>
        <dbReference type="ARBA" id="ARBA00023315"/>
    </source>
</evidence>
<dbReference type="InterPro" id="IPR020843">
    <property type="entry name" value="ER"/>
</dbReference>
<evidence type="ECO:0000256" key="8">
    <source>
        <dbReference type="PROSITE-ProRule" id="PRU01363"/>
    </source>
</evidence>
<dbReference type="Pfam" id="PF08659">
    <property type="entry name" value="KR"/>
    <property type="match status" value="1"/>
</dbReference>
<dbReference type="InterPro" id="IPR014030">
    <property type="entry name" value="Ketoacyl_synth_N"/>
</dbReference>
<dbReference type="GO" id="GO:1901336">
    <property type="term" value="P:lactone biosynthetic process"/>
    <property type="evidence" value="ECO:0007669"/>
    <property type="project" value="UniProtKB-ARBA"/>
</dbReference>